<dbReference type="RefSeq" id="WP_115088332.1">
    <property type="nucleotide sequence ID" value="NZ_CBCSFG010000005.1"/>
</dbReference>
<evidence type="ECO:0000313" key="1">
    <source>
        <dbReference type="EMBL" id="SUQ64838.1"/>
    </source>
</evidence>
<evidence type="ECO:0000313" key="2">
    <source>
        <dbReference type="Proteomes" id="UP000255177"/>
    </source>
</evidence>
<gene>
    <name evidence="1" type="ORF">CCOS864_04308</name>
</gene>
<keyword evidence="2" id="KW-1185">Reference proteome</keyword>
<dbReference type="SUPFAM" id="SSF47598">
    <property type="entry name" value="Ribbon-helix-helix"/>
    <property type="match status" value="1"/>
</dbReference>
<proteinExistence type="predicted"/>
<accession>A0A380T5P5</accession>
<dbReference type="EMBL" id="UIDD01000010">
    <property type="protein sequence ID" value="SUQ64838.1"/>
    <property type="molecule type" value="Genomic_DNA"/>
</dbReference>
<sequence>MQRLNLELDEQLYRMLERAAQANNLSLEQECLRRLGGGERHSRYIQALVAELRADEKQRRDRERVA</sequence>
<dbReference type="InterPro" id="IPR010985">
    <property type="entry name" value="Ribbon_hlx_hlx"/>
</dbReference>
<dbReference type="AlphaFoldDB" id="A0A380T5P5"/>
<reference evidence="2" key="1">
    <citation type="submission" date="2018-07" db="EMBL/GenBank/DDBJ databases">
        <authorList>
            <person name="Blom J."/>
        </authorList>
    </citation>
    <scope>NUCLEOTIDE SEQUENCE [LARGE SCALE GENOMIC DNA]</scope>
    <source>
        <strain evidence="2">CCOS 864</strain>
    </source>
</reference>
<dbReference type="GO" id="GO:0006355">
    <property type="term" value="P:regulation of DNA-templated transcription"/>
    <property type="evidence" value="ECO:0007669"/>
    <property type="project" value="InterPro"/>
</dbReference>
<organism evidence="1 2">
    <name type="scientific">Pseudomonas wadenswilerensis</name>
    <dbReference type="NCBI Taxonomy" id="1785161"/>
    <lineage>
        <taxon>Bacteria</taxon>
        <taxon>Pseudomonadati</taxon>
        <taxon>Pseudomonadota</taxon>
        <taxon>Gammaproteobacteria</taxon>
        <taxon>Pseudomonadales</taxon>
        <taxon>Pseudomonadaceae</taxon>
        <taxon>Pseudomonas</taxon>
    </lineage>
</organism>
<protein>
    <submittedName>
        <fullName evidence="1">Uncharacterized protein</fullName>
    </submittedName>
</protein>
<dbReference type="Proteomes" id="UP000255177">
    <property type="component" value="Unassembled WGS sequence"/>
</dbReference>
<name>A0A380T5P5_9PSED</name>